<dbReference type="GO" id="GO:0016787">
    <property type="term" value="F:hydrolase activity"/>
    <property type="evidence" value="ECO:0007669"/>
    <property type="project" value="UniProtKB-KW"/>
</dbReference>
<dbReference type="Proteomes" id="UP000317036">
    <property type="component" value="Unassembled WGS sequence"/>
</dbReference>
<evidence type="ECO:0000313" key="2">
    <source>
        <dbReference type="EMBL" id="TVY07779.1"/>
    </source>
</evidence>
<dbReference type="InterPro" id="IPR010905">
    <property type="entry name" value="Glyco_hydro_88"/>
</dbReference>
<dbReference type="InterPro" id="IPR052043">
    <property type="entry name" value="PolySaccharide_Degr_Enz"/>
</dbReference>
<evidence type="ECO:0000256" key="1">
    <source>
        <dbReference type="ARBA" id="ARBA00022801"/>
    </source>
</evidence>
<keyword evidence="3" id="KW-1185">Reference proteome</keyword>
<proteinExistence type="predicted"/>
<dbReference type="RefSeq" id="WP_144851185.1">
    <property type="nucleotide sequence ID" value="NZ_VNJI01000032.1"/>
</dbReference>
<dbReference type="PANTHER" id="PTHR33886:SF8">
    <property type="entry name" value="UNSATURATED RHAMNOGALACTURONAN HYDROLASE (EUROFUNG)"/>
    <property type="match status" value="1"/>
</dbReference>
<dbReference type="Gene3D" id="1.50.10.10">
    <property type="match status" value="1"/>
</dbReference>
<organism evidence="2 3">
    <name type="scientific">Paenibacillus cremeus</name>
    <dbReference type="NCBI Taxonomy" id="2163881"/>
    <lineage>
        <taxon>Bacteria</taxon>
        <taxon>Bacillati</taxon>
        <taxon>Bacillota</taxon>
        <taxon>Bacilli</taxon>
        <taxon>Bacillales</taxon>
        <taxon>Paenibacillaceae</taxon>
        <taxon>Paenibacillus</taxon>
    </lineage>
</organism>
<dbReference type="PANTHER" id="PTHR33886">
    <property type="entry name" value="UNSATURATED RHAMNOGALACTURONAN HYDROLASE (EUROFUNG)"/>
    <property type="match status" value="1"/>
</dbReference>
<dbReference type="EMBL" id="VNJI01000032">
    <property type="protein sequence ID" value="TVY07779.1"/>
    <property type="molecule type" value="Genomic_DNA"/>
</dbReference>
<dbReference type="InterPro" id="IPR012341">
    <property type="entry name" value="6hp_glycosidase-like_sf"/>
</dbReference>
<comment type="caution">
    <text evidence="2">The sequence shown here is derived from an EMBL/GenBank/DDBJ whole genome shotgun (WGS) entry which is preliminary data.</text>
</comment>
<accession>A0A559K6M3</accession>
<dbReference type="OrthoDB" id="9812931at2"/>
<protein>
    <submittedName>
        <fullName evidence="2">Glycoside hydrolase family 88 protein</fullName>
    </submittedName>
</protein>
<gene>
    <name evidence="2" type="ORF">FPZ49_22435</name>
</gene>
<reference evidence="2 3" key="1">
    <citation type="submission" date="2019-07" db="EMBL/GenBank/DDBJ databases">
        <authorList>
            <person name="Kim J."/>
        </authorList>
    </citation>
    <scope>NUCLEOTIDE SEQUENCE [LARGE SCALE GENOMIC DNA]</scope>
    <source>
        <strain evidence="2 3">JC52</strain>
    </source>
</reference>
<keyword evidence="1 2" id="KW-0378">Hydrolase</keyword>
<sequence>MSRAWTKVDLLTRLADRTIGGNPDEPHNDTGIGPNIWQWHQGVALYGLVKAYETTNKAKYKEFIRSWVDGHLERRDFGKSINTTAPLLAVLKLYEWTGEQKYYDLCEEFADWCMAEAPRAEEGTFEHSCTANSYPNQIWADTLFMGCLFLTQWSRVTKRRVYAREAVRQFALHYKYLHDPATGLLYHGYYGNERQKRGVIWGRGNGWYAAAFPEVISLLDSEEPLRETLIADFKRFIKGVAEAQDTSGAWHTVMNAPHTYLELSATAAFTYGLGQAIERGYLDRAYVTQYDRGINALIRHINEQGELTSASGGTSVMPNLEDYNAVKYAPTYFAQGLAMIALSAV</sequence>
<name>A0A559K6M3_9BACL</name>
<evidence type="ECO:0000313" key="3">
    <source>
        <dbReference type="Proteomes" id="UP000317036"/>
    </source>
</evidence>
<dbReference type="AlphaFoldDB" id="A0A559K6M3"/>
<dbReference type="Pfam" id="PF07470">
    <property type="entry name" value="Glyco_hydro_88"/>
    <property type="match status" value="1"/>
</dbReference>
<dbReference type="InterPro" id="IPR008928">
    <property type="entry name" value="6-hairpin_glycosidase_sf"/>
</dbReference>
<dbReference type="GO" id="GO:0005975">
    <property type="term" value="P:carbohydrate metabolic process"/>
    <property type="evidence" value="ECO:0007669"/>
    <property type="project" value="InterPro"/>
</dbReference>
<dbReference type="SUPFAM" id="SSF48208">
    <property type="entry name" value="Six-hairpin glycosidases"/>
    <property type="match status" value="1"/>
</dbReference>